<dbReference type="Pfam" id="PF16476">
    <property type="entry name" value="DUF5053"/>
    <property type="match status" value="1"/>
</dbReference>
<dbReference type="Proteomes" id="UP001204486">
    <property type="component" value="Unassembled WGS sequence"/>
</dbReference>
<protein>
    <submittedName>
        <fullName evidence="2">DUF5053 domain-containing protein</fullName>
    </submittedName>
</protein>
<dbReference type="Proteomes" id="UP000283872">
    <property type="component" value="Unassembled WGS sequence"/>
</dbReference>
<accession>A0A3E5DZ38</accession>
<dbReference type="RefSeq" id="WP_117587321.1">
    <property type="nucleotide sequence ID" value="NZ_JANDWK010000008.1"/>
</dbReference>
<evidence type="ECO:0000313" key="3">
    <source>
        <dbReference type="EMBL" id="RHG65501.1"/>
    </source>
</evidence>
<sequence>MENIKILLEEYQSLAGNTDARSEERKKEIIAKLEKMDKDAVAEVAKPFVEENVTRLESEMKALRSQIDVEDYKLLPISYIAKTYFNKSASWLLQRLNGYQVRGKIYTLNQEQKGIFNQAVKEISNRISALQLA</sequence>
<dbReference type="InterPro" id="IPR032483">
    <property type="entry name" value="DUF5053"/>
</dbReference>
<comment type="caution">
    <text evidence="2">The sequence shown here is derived from an EMBL/GenBank/DDBJ whole genome shotgun (WGS) entry which is preliminary data.</text>
</comment>
<organism evidence="2 5">
    <name type="scientific">Segatella copri</name>
    <dbReference type="NCBI Taxonomy" id="165179"/>
    <lineage>
        <taxon>Bacteria</taxon>
        <taxon>Pseudomonadati</taxon>
        <taxon>Bacteroidota</taxon>
        <taxon>Bacteroidia</taxon>
        <taxon>Bacteroidales</taxon>
        <taxon>Prevotellaceae</taxon>
        <taxon>Segatella</taxon>
    </lineage>
</organism>
<dbReference type="EMBL" id="QRVA01000042">
    <property type="protein sequence ID" value="RGS12051.1"/>
    <property type="molecule type" value="Genomic_DNA"/>
</dbReference>
<evidence type="ECO:0000313" key="6">
    <source>
        <dbReference type="Proteomes" id="UP000286211"/>
    </source>
</evidence>
<dbReference type="Proteomes" id="UP000286501">
    <property type="component" value="Unassembled WGS sequence"/>
</dbReference>
<reference evidence="1" key="2">
    <citation type="submission" date="2022-07" db="EMBL/GenBank/DDBJ databases">
        <title>Prevotella copri.</title>
        <authorList>
            <person name="Yang C."/>
        </authorList>
    </citation>
    <scope>NUCLEOTIDE SEQUENCE</scope>
    <source>
        <strain evidence="1">HF1476</strain>
    </source>
</reference>
<name>A0A3E5DZ38_9BACT</name>
<evidence type="ECO:0000313" key="7">
    <source>
        <dbReference type="Proteomes" id="UP000286501"/>
    </source>
</evidence>
<evidence type="ECO:0000313" key="5">
    <source>
        <dbReference type="Proteomes" id="UP000283872"/>
    </source>
</evidence>
<evidence type="ECO:0000313" key="2">
    <source>
        <dbReference type="EMBL" id="RGS12051.1"/>
    </source>
</evidence>
<dbReference type="Proteomes" id="UP000286211">
    <property type="component" value="Unassembled WGS sequence"/>
</dbReference>
<dbReference type="EMBL" id="JANDWN010000008">
    <property type="protein sequence ID" value="MCP9599312.1"/>
    <property type="molecule type" value="Genomic_DNA"/>
</dbReference>
<evidence type="ECO:0000313" key="1">
    <source>
        <dbReference type="EMBL" id="MCP9599312.1"/>
    </source>
</evidence>
<dbReference type="EMBL" id="QRIN01000030">
    <property type="protein sequence ID" value="RHG65501.1"/>
    <property type="molecule type" value="Genomic_DNA"/>
</dbReference>
<reference evidence="5 6" key="1">
    <citation type="submission" date="2018-08" db="EMBL/GenBank/DDBJ databases">
        <title>A genome reference for cultivated species of the human gut microbiota.</title>
        <authorList>
            <person name="Zou Y."/>
            <person name="Xue W."/>
            <person name="Luo G."/>
        </authorList>
    </citation>
    <scope>NUCLEOTIDE SEQUENCE [LARGE SCALE GENOMIC DNA]</scope>
    <source>
        <strain evidence="2 5">AF24-12</strain>
        <strain evidence="4 6">AF46-2NS</strain>
        <strain evidence="3 7">AM22-1</strain>
    </source>
</reference>
<evidence type="ECO:0000313" key="4">
    <source>
        <dbReference type="EMBL" id="RHK10891.1"/>
    </source>
</evidence>
<dbReference type="EMBL" id="QRNB01000024">
    <property type="protein sequence ID" value="RHK10891.1"/>
    <property type="molecule type" value="Genomic_DNA"/>
</dbReference>
<dbReference type="AlphaFoldDB" id="A0A3E5DZ38"/>
<proteinExistence type="predicted"/>
<gene>
    <name evidence="4" type="ORF">DW079_05975</name>
    <name evidence="3" type="ORF">DW250_08295</name>
    <name evidence="2" type="ORF">DWY11_12940</name>
    <name evidence="1" type="ORF">NNC55_05000</name>
</gene>